<dbReference type="NCBIfam" id="TIGR03150">
    <property type="entry name" value="fabF"/>
    <property type="match status" value="1"/>
</dbReference>
<dbReference type="InterPro" id="IPR017568">
    <property type="entry name" value="3-oxoacyl-ACP_synth-2"/>
</dbReference>
<comment type="function">
    <text evidence="11">Involved in the type II fatty acid elongation cycle. Catalyzes the elongation of a wide range of acyl-ACP by the addition of two carbons from malonyl-ACP to an acyl acceptor. Can efficiently catalyze the conversion of palmitoleoyl-ACP (cis-hexadec-9-enoyl-ACP) to cis-vaccenoyl-ACP (cis-octadec-11-enoyl-ACP), an essential step in the thermal regulation of fatty acid composition.</text>
</comment>
<keyword evidence="8" id="KW-0443">Lipid metabolism</keyword>
<evidence type="ECO:0000256" key="2">
    <source>
        <dbReference type="ARBA" id="ARBA00008467"/>
    </source>
</evidence>
<dbReference type="FunFam" id="3.40.47.10:FF:000018">
    <property type="entry name" value="3-oxoacyl-[acyl-carrier-protein] synthase 2"/>
    <property type="match status" value="1"/>
</dbReference>
<evidence type="ECO:0000256" key="7">
    <source>
        <dbReference type="ARBA" id="ARBA00022832"/>
    </source>
</evidence>
<dbReference type="NCBIfam" id="NF005589">
    <property type="entry name" value="PRK07314.1"/>
    <property type="match status" value="1"/>
</dbReference>
<dbReference type="InterPro" id="IPR018201">
    <property type="entry name" value="Ketoacyl_synth_AS"/>
</dbReference>
<dbReference type="CDD" id="cd00834">
    <property type="entry name" value="KAS_I_II"/>
    <property type="match status" value="1"/>
</dbReference>
<dbReference type="InterPro" id="IPR020841">
    <property type="entry name" value="PKS_Beta-ketoAc_synthase_dom"/>
</dbReference>
<dbReference type="EC" id="2.3.1.179" evidence="3 11"/>
<evidence type="ECO:0000256" key="11">
    <source>
        <dbReference type="PIRNR" id="PIRNR000447"/>
    </source>
</evidence>
<organism evidence="15">
    <name type="scientific">Thermosulfidibacter takaii</name>
    <dbReference type="NCBI Taxonomy" id="412593"/>
    <lineage>
        <taxon>Bacteria</taxon>
        <taxon>Pseudomonadati</taxon>
        <taxon>Thermosulfidibacterota</taxon>
        <taxon>Thermosulfidibacteria</taxon>
        <taxon>Thermosulfidibacterales</taxon>
        <taxon>Thermosulfidibacteraceae</taxon>
    </lineage>
</organism>
<dbReference type="Gene3D" id="3.40.47.10">
    <property type="match status" value="1"/>
</dbReference>
<keyword evidence="9 11" id="KW-0275">Fatty acid biosynthesis</keyword>
<dbReference type="EMBL" id="DQWS01000030">
    <property type="protein sequence ID" value="HDD52581.1"/>
    <property type="molecule type" value="Genomic_DNA"/>
</dbReference>
<dbReference type="GO" id="GO:0030497">
    <property type="term" value="P:fatty acid elongation"/>
    <property type="evidence" value="ECO:0007669"/>
    <property type="project" value="UniProtKB-ARBA"/>
</dbReference>
<dbReference type="InterPro" id="IPR014031">
    <property type="entry name" value="Ketoacyl_synth_C"/>
</dbReference>
<evidence type="ECO:0000256" key="9">
    <source>
        <dbReference type="ARBA" id="ARBA00023160"/>
    </source>
</evidence>
<keyword evidence="10 11" id="KW-0012">Acyltransferase</keyword>
<reference evidence="15" key="1">
    <citation type="journal article" date="2020" name="mSystems">
        <title>Genome- and Community-Level Interaction Insights into Carbon Utilization and Element Cycling Functions of Hydrothermarchaeota in Hydrothermal Sediment.</title>
        <authorList>
            <person name="Zhou Z."/>
            <person name="Liu Y."/>
            <person name="Xu W."/>
            <person name="Pan J."/>
            <person name="Luo Z.H."/>
            <person name="Li M."/>
        </authorList>
    </citation>
    <scope>NUCLEOTIDE SEQUENCE [LARGE SCALE GENOMIC DNA]</scope>
    <source>
        <strain evidence="15">HyVt-115</strain>
    </source>
</reference>
<dbReference type="FunFam" id="3.40.47.10:FF:000029">
    <property type="entry name" value="3-oxoacyl-[acyl-carrier-protein] synthase 1"/>
    <property type="match status" value="1"/>
</dbReference>
<dbReference type="Proteomes" id="UP000885690">
    <property type="component" value="Unassembled WGS sequence"/>
</dbReference>
<sequence>MGKRKAVVTGLGAITPLGMTVEESWESLCSGRSGIKPITHFDPSFLKCRIAGTIPDFDPLKFLDRKLAKRMDRMSQLSVSAALMAVEDACFSVQKVEEYRVGIVGASALGACETFERGCAMTFSGRPQRVSPFFVVNVAANTTAGELAILLGAKGPQYFLQEACAAGTKAIGTAAKLIEWNYADVVIVSAADAGVTPTVMAGLDKTNALADSRWNEEPQSASRPFDRDRSGFVASEGAGALVVEEYAHALNRGAHIYAEVAGFSATCDAHHVTAPDPEGRGAAQCMRLAIADAGLSCEEVEYINAHGTSTPANDVMETKVIKEVFGEYAYRIPVSSNKSMIGHLWGGAGAVEAIFTIKTLNTGIIPPTINLDHPDPLCDLDYVPNTSRRARVRIALKNSFGFGGINASLVLRHEA</sequence>
<dbReference type="SUPFAM" id="SSF53901">
    <property type="entry name" value="Thiolase-like"/>
    <property type="match status" value="2"/>
</dbReference>
<dbReference type="PROSITE" id="PS00606">
    <property type="entry name" value="KS3_1"/>
    <property type="match status" value="1"/>
</dbReference>
<dbReference type="UniPathway" id="UPA00094"/>
<proteinExistence type="inferred from homology"/>
<comment type="pathway">
    <text evidence="1 11">Lipid metabolism; fatty acid biosynthesis.</text>
</comment>
<dbReference type="InterPro" id="IPR016039">
    <property type="entry name" value="Thiolase-like"/>
</dbReference>
<feature type="active site" description="For beta-ketoacyl synthase activity" evidence="12">
    <location>
        <position position="164"/>
    </location>
</feature>
<keyword evidence="7" id="KW-0276">Fatty acid metabolism</keyword>
<evidence type="ECO:0000256" key="8">
    <source>
        <dbReference type="ARBA" id="ARBA00023098"/>
    </source>
</evidence>
<evidence type="ECO:0000256" key="1">
    <source>
        <dbReference type="ARBA" id="ARBA00005194"/>
    </source>
</evidence>
<evidence type="ECO:0000256" key="13">
    <source>
        <dbReference type="RuleBase" id="RU003694"/>
    </source>
</evidence>
<dbReference type="PIRSF" id="PIRSF000447">
    <property type="entry name" value="KAS_II"/>
    <property type="match status" value="1"/>
</dbReference>
<dbReference type="GO" id="GO:0004315">
    <property type="term" value="F:3-oxoacyl-[acyl-carrier-protein] synthase activity"/>
    <property type="evidence" value="ECO:0007669"/>
    <property type="project" value="UniProtKB-UniRule"/>
</dbReference>
<evidence type="ECO:0000256" key="5">
    <source>
        <dbReference type="ARBA" id="ARBA00022516"/>
    </source>
</evidence>
<name>A0A7C0U5X2_9BACT</name>
<dbReference type="PANTHER" id="PTHR11712">
    <property type="entry name" value="POLYKETIDE SYNTHASE-RELATED"/>
    <property type="match status" value="1"/>
</dbReference>
<evidence type="ECO:0000313" key="15">
    <source>
        <dbReference type="EMBL" id="HDD52581.1"/>
    </source>
</evidence>
<dbReference type="AlphaFoldDB" id="A0A7C0U5X2"/>
<evidence type="ECO:0000256" key="6">
    <source>
        <dbReference type="ARBA" id="ARBA00022679"/>
    </source>
</evidence>
<accession>A0A7C0U5X2</accession>
<evidence type="ECO:0000256" key="10">
    <source>
        <dbReference type="ARBA" id="ARBA00023315"/>
    </source>
</evidence>
<keyword evidence="5 11" id="KW-0444">Lipid biosynthesis</keyword>
<comment type="catalytic activity">
    <reaction evidence="11">
        <text>a fatty acyl-[ACP] + malonyl-[ACP] + H(+) = a 3-oxoacyl-[ACP] + holo-[ACP] + CO2</text>
        <dbReference type="Rhea" id="RHEA:22836"/>
        <dbReference type="Rhea" id="RHEA-COMP:9623"/>
        <dbReference type="Rhea" id="RHEA-COMP:9685"/>
        <dbReference type="Rhea" id="RHEA-COMP:9916"/>
        <dbReference type="Rhea" id="RHEA-COMP:14125"/>
        <dbReference type="ChEBI" id="CHEBI:15378"/>
        <dbReference type="ChEBI" id="CHEBI:16526"/>
        <dbReference type="ChEBI" id="CHEBI:64479"/>
        <dbReference type="ChEBI" id="CHEBI:78449"/>
        <dbReference type="ChEBI" id="CHEBI:78776"/>
        <dbReference type="ChEBI" id="CHEBI:138651"/>
    </reaction>
</comment>
<protein>
    <recommendedName>
        <fullName evidence="4 11">3-oxoacyl-[acyl-carrier-protein] synthase 2</fullName>
        <ecNumber evidence="3 11">2.3.1.179</ecNumber>
    </recommendedName>
</protein>
<evidence type="ECO:0000259" key="14">
    <source>
        <dbReference type="PROSITE" id="PS52004"/>
    </source>
</evidence>
<dbReference type="PANTHER" id="PTHR11712:SF336">
    <property type="entry name" value="3-OXOACYL-[ACYL-CARRIER-PROTEIN] SYNTHASE, MITOCHONDRIAL"/>
    <property type="match status" value="1"/>
</dbReference>
<evidence type="ECO:0000256" key="3">
    <source>
        <dbReference type="ARBA" id="ARBA00012356"/>
    </source>
</evidence>
<evidence type="ECO:0000256" key="4">
    <source>
        <dbReference type="ARBA" id="ARBA00014657"/>
    </source>
</evidence>
<comment type="caution">
    <text evidence="15">The sequence shown here is derived from an EMBL/GenBank/DDBJ whole genome shotgun (WGS) entry which is preliminary data.</text>
</comment>
<dbReference type="InterPro" id="IPR000794">
    <property type="entry name" value="Beta-ketoacyl_synthase"/>
</dbReference>
<dbReference type="InterPro" id="IPR014030">
    <property type="entry name" value="Ketoacyl_synth_N"/>
</dbReference>
<dbReference type="PROSITE" id="PS52004">
    <property type="entry name" value="KS3_2"/>
    <property type="match status" value="1"/>
</dbReference>
<keyword evidence="6 11" id="KW-0808">Transferase</keyword>
<comment type="catalytic activity">
    <reaction evidence="11">
        <text>(9Z)-hexadecenoyl-[ACP] + malonyl-[ACP] + H(+) = 3-oxo-(11Z)-octadecenoyl-[ACP] + holo-[ACP] + CO2</text>
        <dbReference type="Rhea" id="RHEA:55040"/>
        <dbReference type="Rhea" id="RHEA-COMP:9623"/>
        <dbReference type="Rhea" id="RHEA-COMP:9685"/>
        <dbReference type="Rhea" id="RHEA-COMP:10800"/>
        <dbReference type="Rhea" id="RHEA-COMP:14074"/>
        <dbReference type="ChEBI" id="CHEBI:15378"/>
        <dbReference type="ChEBI" id="CHEBI:16526"/>
        <dbReference type="ChEBI" id="CHEBI:64479"/>
        <dbReference type="ChEBI" id="CHEBI:78449"/>
        <dbReference type="ChEBI" id="CHEBI:83989"/>
        <dbReference type="ChEBI" id="CHEBI:138538"/>
        <dbReference type="EC" id="2.3.1.179"/>
    </reaction>
</comment>
<dbReference type="SMART" id="SM00825">
    <property type="entry name" value="PKS_KS"/>
    <property type="match status" value="1"/>
</dbReference>
<gene>
    <name evidence="15" type="primary">fabF</name>
    <name evidence="15" type="ORF">ENF32_00740</name>
</gene>
<dbReference type="GO" id="GO:0005829">
    <property type="term" value="C:cytosol"/>
    <property type="evidence" value="ECO:0007669"/>
    <property type="project" value="TreeGrafter"/>
</dbReference>
<dbReference type="Pfam" id="PF02801">
    <property type="entry name" value="Ketoacyl-synt_C"/>
    <property type="match status" value="1"/>
</dbReference>
<dbReference type="Pfam" id="PF00109">
    <property type="entry name" value="ketoacyl-synt"/>
    <property type="match status" value="1"/>
</dbReference>
<evidence type="ECO:0000256" key="12">
    <source>
        <dbReference type="PIRSR" id="PIRSR000447-1"/>
    </source>
</evidence>
<comment type="similarity">
    <text evidence="2 11 13">Belongs to the thiolase-like superfamily. Beta-ketoacyl-ACP synthases family.</text>
</comment>
<feature type="domain" description="Ketosynthase family 3 (KS3)" evidence="14">
    <location>
        <begin position="3"/>
        <end position="413"/>
    </location>
</feature>